<sequence>MAAGMYLEHYLDSIENLPFELQRNFNLMRDLDQRTEDLKSQIDSLAKEYTSNARTLSSEQKLSILQQIQQSYSKCKEFGDDKVDKHIRRLDTDLARFEADLKEKQIESTDYDSTSSKGKKGDTRQKEKKTAKTRSKVKSSDEDSSPKSAQKKVKLLQPYALSFNLIHFPLSEINSRVSIRFFSGGGRIVL</sequence>
<feature type="compositionally biased region" description="Basic and acidic residues" evidence="1">
    <location>
        <begin position="119"/>
        <end position="130"/>
    </location>
</feature>
<gene>
    <name evidence="3" type="ORF">KC01_LOCUS37435</name>
</gene>
<protein>
    <recommendedName>
        <fullName evidence="2">Inhibitor of growth protein N-terminal histone-binding domain-containing protein</fullName>
    </recommendedName>
</protein>
<feature type="region of interest" description="Disordered" evidence="1">
    <location>
        <begin position="108"/>
        <end position="149"/>
    </location>
</feature>
<dbReference type="GO" id="GO:0006355">
    <property type="term" value="P:regulation of DNA-templated transcription"/>
    <property type="evidence" value="ECO:0007669"/>
    <property type="project" value="TreeGrafter"/>
</dbReference>
<reference evidence="3 4" key="1">
    <citation type="submission" date="2024-04" db="EMBL/GenBank/DDBJ databases">
        <authorList>
            <person name="Waldvogel A.-M."/>
            <person name="Schoenle A."/>
        </authorList>
    </citation>
    <scope>NUCLEOTIDE SEQUENCE [LARGE SCALE GENOMIC DNA]</scope>
</reference>
<dbReference type="Pfam" id="PF12998">
    <property type="entry name" value="ING"/>
    <property type="match status" value="1"/>
</dbReference>
<feature type="domain" description="Inhibitor of growth protein N-terminal histone-binding" evidence="2">
    <location>
        <begin position="6"/>
        <end position="97"/>
    </location>
</feature>
<evidence type="ECO:0000313" key="3">
    <source>
        <dbReference type="EMBL" id="CAL1610916.1"/>
    </source>
</evidence>
<dbReference type="InterPro" id="IPR024610">
    <property type="entry name" value="ING_N_histone-binding"/>
</dbReference>
<proteinExistence type="predicted"/>
<dbReference type="AlphaFoldDB" id="A0AAV2MC07"/>
<keyword evidence="4" id="KW-1185">Reference proteome</keyword>
<evidence type="ECO:0000259" key="2">
    <source>
        <dbReference type="SMART" id="SM01408"/>
    </source>
</evidence>
<evidence type="ECO:0000256" key="1">
    <source>
        <dbReference type="SAM" id="MobiDB-lite"/>
    </source>
</evidence>
<accession>A0AAV2MC07</accession>
<dbReference type="SMART" id="SM01408">
    <property type="entry name" value="ING"/>
    <property type="match status" value="1"/>
</dbReference>
<dbReference type="GO" id="GO:0043065">
    <property type="term" value="P:positive regulation of apoptotic process"/>
    <property type="evidence" value="ECO:0007669"/>
    <property type="project" value="TreeGrafter"/>
</dbReference>
<dbReference type="Proteomes" id="UP001497482">
    <property type="component" value="Chromosome 7"/>
</dbReference>
<dbReference type="PANTHER" id="PTHR10333">
    <property type="entry name" value="INHIBITOR OF GROWTH PROTEIN"/>
    <property type="match status" value="1"/>
</dbReference>
<dbReference type="GO" id="GO:0005634">
    <property type="term" value="C:nucleus"/>
    <property type="evidence" value="ECO:0007669"/>
    <property type="project" value="TreeGrafter"/>
</dbReference>
<name>A0AAV2MC07_KNICA</name>
<dbReference type="Gene3D" id="6.10.140.1740">
    <property type="match status" value="1"/>
</dbReference>
<dbReference type="PANTHER" id="PTHR10333:SF106">
    <property type="entry name" value="INHIBITOR OF GROWTH PROTEIN 4"/>
    <property type="match status" value="1"/>
</dbReference>
<organism evidence="3 4">
    <name type="scientific">Knipowitschia caucasica</name>
    <name type="common">Caucasian dwarf goby</name>
    <name type="synonym">Pomatoschistus caucasicus</name>
    <dbReference type="NCBI Taxonomy" id="637954"/>
    <lineage>
        <taxon>Eukaryota</taxon>
        <taxon>Metazoa</taxon>
        <taxon>Chordata</taxon>
        <taxon>Craniata</taxon>
        <taxon>Vertebrata</taxon>
        <taxon>Euteleostomi</taxon>
        <taxon>Actinopterygii</taxon>
        <taxon>Neopterygii</taxon>
        <taxon>Teleostei</taxon>
        <taxon>Neoteleostei</taxon>
        <taxon>Acanthomorphata</taxon>
        <taxon>Gobiaria</taxon>
        <taxon>Gobiiformes</taxon>
        <taxon>Gobioidei</taxon>
        <taxon>Gobiidae</taxon>
        <taxon>Gobiinae</taxon>
        <taxon>Knipowitschia</taxon>
    </lineage>
</organism>
<dbReference type="InterPro" id="IPR028651">
    <property type="entry name" value="ING_fam"/>
</dbReference>
<evidence type="ECO:0000313" key="4">
    <source>
        <dbReference type="Proteomes" id="UP001497482"/>
    </source>
</evidence>
<dbReference type="EMBL" id="OZ035829">
    <property type="protein sequence ID" value="CAL1610916.1"/>
    <property type="molecule type" value="Genomic_DNA"/>
</dbReference>